<dbReference type="EMBL" id="PDCK01000040">
    <property type="protein sequence ID" value="PRQ47989.1"/>
    <property type="molecule type" value="Genomic_DNA"/>
</dbReference>
<feature type="compositionally biased region" description="Basic and acidic residues" evidence="3">
    <location>
        <begin position="59"/>
        <end position="70"/>
    </location>
</feature>
<dbReference type="Pfam" id="PF03763">
    <property type="entry name" value="Remorin_C"/>
    <property type="match status" value="1"/>
</dbReference>
<evidence type="ECO:0000259" key="4">
    <source>
        <dbReference type="Pfam" id="PF03763"/>
    </source>
</evidence>
<feature type="coiled-coil region" evidence="2">
    <location>
        <begin position="285"/>
        <end position="327"/>
    </location>
</feature>
<dbReference type="AlphaFoldDB" id="A0A2P6RNH8"/>
<dbReference type="Proteomes" id="UP000238479">
    <property type="component" value="Chromosome 2"/>
</dbReference>
<accession>A0A2P6RNH8</accession>
<keyword evidence="6" id="KW-1185">Reference proteome</keyword>
<evidence type="ECO:0000313" key="5">
    <source>
        <dbReference type="EMBL" id="PRQ47989.1"/>
    </source>
</evidence>
<comment type="caution">
    <text evidence="5">The sequence shown here is derived from an EMBL/GenBank/DDBJ whole genome shotgun (WGS) entry which is preliminary data.</text>
</comment>
<evidence type="ECO:0000256" key="3">
    <source>
        <dbReference type="SAM" id="MobiDB-lite"/>
    </source>
</evidence>
<feature type="region of interest" description="Disordered" evidence="3">
    <location>
        <begin position="225"/>
        <end position="244"/>
    </location>
</feature>
<dbReference type="PANTHER" id="PTHR31471">
    <property type="entry name" value="OS02G0116800 PROTEIN"/>
    <property type="match status" value="1"/>
</dbReference>
<feature type="domain" description="Remorin C-terminal" evidence="4">
    <location>
        <begin position="261"/>
        <end position="349"/>
    </location>
</feature>
<comment type="similarity">
    <text evidence="1">Belongs to the remorin family.</text>
</comment>
<organism evidence="5 6">
    <name type="scientific">Rosa chinensis</name>
    <name type="common">China rose</name>
    <dbReference type="NCBI Taxonomy" id="74649"/>
    <lineage>
        <taxon>Eukaryota</taxon>
        <taxon>Viridiplantae</taxon>
        <taxon>Streptophyta</taxon>
        <taxon>Embryophyta</taxon>
        <taxon>Tracheophyta</taxon>
        <taxon>Spermatophyta</taxon>
        <taxon>Magnoliopsida</taxon>
        <taxon>eudicotyledons</taxon>
        <taxon>Gunneridae</taxon>
        <taxon>Pentapetalae</taxon>
        <taxon>rosids</taxon>
        <taxon>fabids</taxon>
        <taxon>Rosales</taxon>
        <taxon>Rosaceae</taxon>
        <taxon>Rosoideae</taxon>
        <taxon>Rosoideae incertae sedis</taxon>
        <taxon>Rosa</taxon>
    </lineage>
</organism>
<evidence type="ECO:0000256" key="2">
    <source>
        <dbReference type="SAM" id="Coils"/>
    </source>
</evidence>
<keyword evidence="2" id="KW-0175">Coiled coil</keyword>
<feature type="region of interest" description="Disordered" evidence="3">
    <location>
        <begin position="54"/>
        <end position="95"/>
    </location>
</feature>
<dbReference type="InterPro" id="IPR005516">
    <property type="entry name" value="Remorin_C"/>
</dbReference>
<evidence type="ECO:0000313" key="6">
    <source>
        <dbReference type="Proteomes" id="UP000238479"/>
    </source>
</evidence>
<dbReference type="PANTHER" id="PTHR31471:SF2">
    <property type="entry name" value="REMORIN FAMILY PROTEIN"/>
    <property type="match status" value="1"/>
</dbReference>
<dbReference type="OrthoDB" id="648416at2759"/>
<feature type="region of interest" description="Disordered" evidence="3">
    <location>
        <begin position="174"/>
        <end position="195"/>
    </location>
</feature>
<feature type="region of interest" description="Disordered" evidence="3">
    <location>
        <begin position="1"/>
        <end position="42"/>
    </location>
</feature>
<protein>
    <submittedName>
        <fullName evidence="5">Putative remorin</fullName>
    </submittedName>
</protein>
<evidence type="ECO:0000256" key="1">
    <source>
        <dbReference type="ARBA" id="ARBA00005711"/>
    </source>
</evidence>
<dbReference type="OMA" id="AVSVHHY"/>
<dbReference type="STRING" id="74649.A0A2P6RNH8"/>
<name>A0A2P6RNH8_ROSCH</name>
<sequence length="364" mass="39469">MKKGSGASLDLGTLPGQKGWNSERVRTLSNNNGGGGGRTLGSKWEDAERWICSPNLGLGKDRSKDMDSHGQKRRPKSKSGPIVPPGALYYSNNSPTNPGFEGGSFGNFVTGSPFSTGVLAADSVCLNYGGMGRSTSLLGMPEFLNEKFDDNSSEEPMVARAVSQRDMGTQISQNAEGCLQSSSPRRRSSFAPSSPTLVSIVEQQREHFARLEVREVQVDNRVTVVNGSRGGGAENTKKSPPDVNDFGNIAFQDITPSFNIAEAAMNISRLQREEAKISAWENLQKAKAEAALRKLEMKLEKKKSSTMDKIMKKLSKAQVKANKMRNSMAVGDSHQLAETPSKAGSFSKRVRIGLLRRCFTCNAL</sequence>
<dbReference type="Gramene" id="PRQ47989">
    <property type="protein sequence ID" value="PRQ47989"/>
    <property type="gene ID" value="RchiOBHm_Chr2g0105711"/>
</dbReference>
<gene>
    <name evidence="5" type="ORF">RchiOBHm_Chr2g0105711</name>
</gene>
<proteinExistence type="inferred from homology"/>
<reference evidence="5 6" key="1">
    <citation type="journal article" date="2018" name="Nat. Genet.">
        <title>The Rosa genome provides new insights in the design of modern roses.</title>
        <authorList>
            <person name="Bendahmane M."/>
        </authorList>
    </citation>
    <scope>NUCLEOTIDE SEQUENCE [LARGE SCALE GENOMIC DNA]</scope>
    <source>
        <strain evidence="6">cv. Old Blush</strain>
    </source>
</reference>